<evidence type="ECO:0000313" key="2">
    <source>
        <dbReference type="Proteomes" id="UP000224592"/>
    </source>
</evidence>
<organism evidence="1 2">
    <name type="scientific">Streptomyces phage OlympicHelado</name>
    <dbReference type="NCBI Taxonomy" id="1897524"/>
    <lineage>
        <taxon>Viruses</taxon>
        <taxon>Duplodnaviria</taxon>
        <taxon>Heunggongvirae</taxon>
        <taxon>Uroviricota</taxon>
        <taxon>Caudoviricetes</taxon>
        <taxon>Rimavirus</taxon>
        <taxon>Rimavirus rima</taxon>
    </lineage>
</organism>
<dbReference type="EMBL" id="KX670789">
    <property type="protein sequence ID" value="AOZ64945.1"/>
    <property type="molecule type" value="Genomic_DNA"/>
</dbReference>
<protein>
    <submittedName>
        <fullName evidence="1">Uncharacterized protein</fullName>
    </submittedName>
</protein>
<sequence length="95" mass="10657">MVEPSIATIYADHGDDQPDVVFKGTTEEAAFWLKHICGVDMDDPETALAVTYKVKAEGVDRPMTVAMFVARQCEHEPNDCCNECHVCSEYLEMWA</sequence>
<reference evidence="1 2" key="1">
    <citation type="submission" date="2016-08" db="EMBL/GenBank/DDBJ databases">
        <authorList>
            <person name="Delwel I.O."/>
            <person name="Rosado J.E."/>
            <person name="Bhuiyan S."/>
            <person name="Layton S.R."/>
            <person name="Benjamin R.C."/>
            <person name="Hughes L.E."/>
            <person name="Garlena R.A."/>
            <person name="Russell D.A."/>
            <person name="Pope W.H."/>
            <person name="Jacobs-Sera D."/>
            <person name="Hendrix R.W."/>
            <person name="Hatfull G.F."/>
        </authorList>
    </citation>
    <scope>NUCLEOTIDE SEQUENCE [LARGE SCALE GENOMIC DNA]</scope>
</reference>
<gene>
    <name evidence="1" type="ORF">SEA_OLYMPICHELADO_81</name>
</gene>
<evidence type="ECO:0000313" key="1">
    <source>
        <dbReference type="EMBL" id="AOZ64945.1"/>
    </source>
</evidence>
<name>A0A1I9SDL8_9CAUD</name>
<dbReference type="Proteomes" id="UP000224592">
    <property type="component" value="Segment"/>
</dbReference>
<proteinExistence type="predicted"/>
<accession>A0A1I9SDL8</accession>